<keyword evidence="6" id="KW-1185">Reference proteome</keyword>
<dbReference type="GeneID" id="16067632"/>
<dbReference type="GO" id="GO:1904263">
    <property type="term" value="P:positive regulation of TORC1 signaling"/>
    <property type="evidence" value="ECO:0007669"/>
    <property type="project" value="TreeGrafter"/>
</dbReference>
<dbReference type="eggNOG" id="KOG3886">
    <property type="taxonomic scope" value="Eukaryota"/>
</dbReference>
<name>F2TVI4_SALR5</name>
<dbReference type="GO" id="GO:0005634">
    <property type="term" value="C:nucleus"/>
    <property type="evidence" value="ECO:0007669"/>
    <property type="project" value="TreeGrafter"/>
</dbReference>
<proteinExistence type="inferred from homology"/>
<dbReference type="GO" id="GO:1990131">
    <property type="term" value="C:Gtr1-Gtr2 GTPase complex"/>
    <property type="evidence" value="ECO:0007669"/>
    <property type="project" value="TreeGrafter"/>
</dbReference>
<evidence type="ECO:0008006" key="7">
    <source>
        <dbReference type="Google" id="ProtNLM"/>
    </source>
</evidence>
<dbReference type="Gene3D" id="3.40.50.300">
    <property type="entry name" value="P-loop containing nucleotide triphosphate hydrolases"/>
    <property type="match status" value="1"/>
</dbReference>
<evidence type="ECO:0000313" key="5">
    <source>
        <dbReference type="EMBL" id="EGD72080.1"/>
    </source>
</evidence>
<dbReference type="InterPro" id="IPR006762">
    <property type="entry name" value="Gtr1_RagA"/>
</dbReference>
<dbReference type="SUPFAM" id="SSF52540">
    <property type="entry name" value="P-loop containing nucleoside triphosphate hydrolases"/>
    <property type="match status" value="1"/>
</dbReference>
<keyword evidence="3" id="KW-0342">GTP-binding</keyword>
<dbReference type="PANTHER" id="PTHR11259">
    <property type="entry name" value="RAS-RELATED GTP BINDING RAG/GTR YEAST"/>
    <property type="match status" value="1"/>
</dbReference>
<dbReference type="GO" id="GO:0009267">
    <property type="term" value="P:cellular response to starvation"/>
    <property type="evidence" value="ECO:0007669"/>
    <property type="project" value="TreeGrafter"/>
</dbReference>
<comment type="similarity">
    <text evidence="1">Belongs to the GTR/RAG GTP-binding protein family.</text>
</comment>
<feature type="compositionally biased region" description="Acidic residues" evidence="4">
    <location>
        <begin position="325"/>
        <end position="356"/>
    </location>
</feature>
<reference evidence="5" key="1">
    <citation type="submission" date="2009-08" db="EMBL/GenBank/DDBJ databases">
        <title>Annotation of Salpingoeca rosetta.</title>
        <authorList>
            <consortium name="The Broad Institute Genome Sequencing Platform"/>
            <person name="Russ C."/>
            <person name="Cuomo C."/>
            <person name="Burger G."/>
            <person name="Gray M.W."/>
            <person name="Holland P.W.H."/>
            <person name="King N."/>
            <person name="Lang F.B.F."/>
            <person name="Roger A.J."/>
            <person name="Ruiz-Trillo I."/>
            <person name="Young S.K."/>
            <person name="Zeng Q."/>
            <person name="Gargeya S."/>
            <person name="Alvarado L."/>
            <person name="Berlin A."/>
            <person name="Chapman S.B."/>
            <person name="Chen Z."/>
            <person name="Freedman E."/>
            <person name="Gellesch M."/>
            <person name="Goldberg J."/>
            <person name="Griggs A."/>
            <person name="Gujja S."/>
            <person name="Heilman E."/>
            <person name="Heiman D."/>
            <person name="Howarth C."/>
            <person name="Mehta T."/>
            <person name="Neiman D."/>
            <person name="Pearson M."/>
            <person name="Roberts A."/>
            <person name="Saif S."/>
            <person name="Shea T."/>
            <person name="Shenoy N."/>
            <person name="Sisk P."/>
            <person name="Stolte C."/>
            <person name="Sykes S."/>
            <person name="White J."/>
            <person name="Yandava C."/>
            <person name="Haas B."/>
            <person name="Nusbaum C."/>
            <person name="Birren B."/>
        </authorList>
    </citation>
    <scope>NUCLEOTIDE SEQUENCE [LARGE SCALE GENOMIC DNA]</scope>
    <source>
        <strain evidence="5">ATCC 50818</strain>
    </source>
</reference>
<evidence type="ECO:0000256" key="2">
    <source>
        <dbReference type="ARBA" id="ARBA00022741"/>
    </source>
</evidence>
<dbReference type="PANTHER" id="PTHR11259:SF1">
    <property type="entry name" value="RAS-RELATED GTP-BINDING PROTEIN"/>
    <property type="match status" value="1"/>
</dbReference>
<dbReference type="OMA" id="LIPNMQD"/>
<evidence type="ECO:0000256" key="3">
    <source>
        <dbReference type="ARBA" id="ARBA00023134"/>
    </source>
</evidence>
<gene>
    <name evidence="5" type="ORF">PTSG_00097</name>
</gene>
<evidence type="ECO:0000256" key="4">
    <source>
        <dbReference type="SAM" id="MobiDB-lite"/>
    </source>
</evidence>
<dbReference type="InParanoid" id="F2TVI4"/>
<dbReference type="InterPro" id="IPR027417">
    <property type="entry name" value="P-loop_NTPase"/>
</dbReference>
<dbReference type="EMBL" id="GL832955">
    <property type="protein sequence ID" value="EGD72080.1"/>
    <property type="molecule type" value="Genomic_DNA"/>
</dbReference>
<dbReference type="STRING" id="946362.F2TVI4"/>
<keyword evidence="2" id="KW-0547">Nucleotide-binding</keyword>
<dbReference type="Gene3D" id="3.30.450.190">
    <property type="match status" value="1"/>
</dbReference>
<sequence>MSSAKIDKTKHKVLLMGRSGSGKTSMRTIIFADNPNVGVRKMTPTKEAEQVHLEFMGNLYLNLWDCGGQSAFMNQYFSSQNEQIFRNVAVLIYVVDAKAISTDKKSEEEDRTWFEMCIKSLKQHSPSAKTFVLLHKMDLVSNFEQPNVVRGTVDMLQELAGDHELTCFQSSIWDESLYQAWSRICTYLLPGVEVYRESLNSLIHAIGAREVVLFESRTFLTLVRESREADPAEDQQRFERVSTILKHFKITCLKMQTSFREMQICNSEFSAFLWPFTTSTVALIIHDRPDEVEMVQANLQLARGHFAELEAQVMKVPLPGAHNFDDDDDDEYDDGENGEEGAEGNSSDDEYDDARD</sequence>
<dbReference type="GO" id="GO:0005525">
    <property type="term" value="F:GTP binding"/>
    <property type="evidence" value="ECO:0007669"/>
    <property type="project" value="UniProtKB-KW"/>
</dbReference>
<organism evidence="6">
    <name type="scientific">Salpingoeca rosetta (strain ATCC 50818 / BSB-021)</name>
    <dbReference type="NCBI Taxonomy" id="946362"/>
    <lineage>
        <taxon>Eukaryota</taxon>
        <taxon>Choanoflagellata</taxon>
        <taxon>Craspedida</taxon>
        <taxon>Salpingoecidae</taxon>
        <taxon>Salpingoeca</taxon>
    </lineage>
</organism>
<dbReference type="CDD" id="cd11384">
    <property type="entry name" value="RagA_like"/>
    <property type="match status" value="1"/>
</dbReference>
<dbReference type="Proteomes" id="UP000007799">
    <property type="component" value="Unassembled WGS sequence"/>
</dbReference>
<dbReference type="GO" id="GO:0003924">
    <property type="term" value="F:GTPase activity"/>
    <property type="evidence" value="ECO:0007669"/>
    <property type="project" value="TreeGrafter"/>
</dbReference>
<dbReference type="OrthoDB" id="565552at2759"/>
<accession>F2TVI4</accession>
<dbReference type="AlphaFoldDB" id="F2TVI4"/>
<dbReference type="InterPro" id="IPR039397">
    <property type="entry name" value="RagA/B"/>
</dbReference>
<dbReference type="Pfam" id="PF04670">
    <property type="entry name" value="Gtr1_RagA"/>
    <property type="match status" value="1"/>
</dbReference>
<dbReference type="RefSeq" id="XP_004998652.1">
    <property type="nucleotide sequence ID" value="XM_004998595.1"/>
</dbReference>
<dbReference type="KEGG" id="sre:PTSG_00097"/>
<evidence type="ECO:0000313" key="6">
    <source>
        <dbReference type="Proteomes" id="UP000007799"/>
    </source>
</evidence>
<protein>
    <recommendedName>
        <fullName evidence="7">GTP-binding protein</fullName>
    </recommendedName>
</protein>
<feature type="region of interest" description="Disordered" evidence="4">
    <location>
        <begin position="318"/>
        <end position="356"/>
    </location>
</feature>
<dbReference type="FunCoup" id="F2TVI4">
    <property type="interactions" value="1724"/>
</dbReference>
<evidence type="ECO:0000256" key="1">
    <source>
        <dbReference type="ARBA" id="ARBA00007756"/>
    </source>
</evidence>
<dbReference type="GO" id="GO:0010507">
    <property type="term" value="P:negative regulation of autophagy"/>
    <property type="evidence" value="ECO:0007669"/>
    <property type="project" value="TreeGrafter"/>
</dbReference>